<evidence type="ECO:0000313" key="11">
    <source>
        <dbReference type="EMBL" id="MCV2868884.1"/>
    </source>
</evidence>
<evidence type="ECO:0000256" key="3">
    <source>
        <dbReference type="ARBA" id="ARBA00011048"/>
    </source>
</evidence>
<dbReference type="RefSeq" id="WP_263734548.1">
    <property type="nucleotide sequence ID" value="NZ_JAOWKY010000002.1"/>
</dbReference>
<reference evidence="11 12" key="1">
    <citation type="submission" date="2022-10" db="EMBL/GenBank/DDBJ databases">
        <title>Defluviimonas sp. nov., isolated from ocean surface water.</title>
        <authorList>
            <person name="He W."/>
            <person name="Wang L."/>
            <person name="Zhang D.-F."/>
        </authorList>
    </citation>
    <scope>NUCLEOTIDE SEQUENCE [LARGE SCALE GENOMIC DNA]</scope>
    <source>
        <strain evidence="11 12">WL0002</strain>
    </source>
</reference>
<dbReference type="Proteomes" id="UP001652542">
    <property type="component" value="Unassembled WGS sequence"/>
</dbReference>
<keyword evidence="12" id="KW-1185">Reference proteome</keyword>
<keyword evidence="7" id="KW-0560">Oxidoreductase</keyword>
<proteinExistence type="inferred from homology"/>
<evidence type="ECO:0000256" key="9">
    <source>
        <dbReference type="ARBA" id="ARBA00023014"/>
    </source>
</evidence>
<dbReference type="PANTHER" id="PTHR42917:SF2">
    <property type="entry name" value="2,4-DIENOYL-COA REDUCTASE [(2E)-ENOYL-COA-PRODUCING]"/>
    <property type="match status" value="1"/>
</dbReference>
<dbReference type="SUPFAM" id="SSF51905">
    <property type="entry name" value="FAD/NAD(P)-binding domain"/>
    <property type="match status" value="1"/>
</dbReference>
<evidence type="ECO:0000256" key="4">
    <source>
        <dbReference type="ARBA" id="ARBA00022630"/>
    </source>
</evidence>
<dbReference type="Gene3D" id="3.50.50.60">
    <property type="entry name" value="FAD/NAD(P)-binding domain"/>
    <property type="match status" value="1"/>
</dbReference>
<keyword evidence="5" id="KW-0288">FMN</keyword>
<dbReference type="SUPFAM" id="SSF51971">
    <property type="entry name" value="Nucleotide-binding domain"/>
    <property type="match status" value="1"/>
</dbReference>
<evidence type="ECO:0000256" key="8">
    <source>
        <dbReference type="ARBA" id="ARBA00023004"/>
    </source>
</evidence>
<name>A0ABT2ZCP7_9RHOB</name>
<gene>
    <name evidence="11" type="ORF">OEW28_09610</name>
</gene>
<evidence type="ECO:0000259" key="10">
    <source>
        <dbReference type="Pfam" id="PF00724"/>
    </source>
</evidence>
<keyword evidence="9" id="KW-0411">Iron-sulfur</keyword>
<keyword evidence="8" id="KW-0408">Iron</keyword>
<evidence type="ECO:0000256" key="7">
    <source>
        <dbReference type="ARBA" id="ARBA00023002"/>
    </source>
</evidence>
<comment type="cofactor">
    <cofactor evidence="2">
        <name>[4Fe-4S] cluster</name>
        <dbReference type="ChEBI" id="CHEBI:49883"/>
    </cofactor>
</comment>
<dbReference type="Pfam" id="PF12831">
    <property type="entry name" value="FAD_oxidored"/>
    <property type="match status" value="1"/>
</dbReference>
<keyword evidence="6" id="KW-0479">Metal-binding</keyword>
<dbReference type="InterPro" id="IPR051793">
    <property type="entry name" value="NADH:flavin_oxidoreductase"/>
</dbReference>
<comment type="similarity">
    <text evidence="3">In the N-terminal section; belongs to the NADH:flavin oxidoreductase/NADH oxidase family.</text>
</comment>
<comment type="caution">
    <text evidence="11">The sequence shown here is derived from an EMBL/GenBank/DDBJ whole genome shotgun (WGS) entry which is preliminary data.</text>
</comment>
<sequence length="664" mass="73439">MTMSYPTLFFPLQLRHKTLKNRIVFGARTVNMSHEGIPAPRHFGYYRERARGGAAMIVVEPSPAHRTGVLIRGNFLAESDEVIPHFRKITDECHDHGTVMVHQIFHVGGHGDQDNSWQPYWSPSGLPSMHDPCGSHAMTDAEIEKLIEAFVQAARRDRDAGFDGVDLFAGYNCIIDQFWSPITNKRTDRWGGSLENRLRFGVRIVEGIRKMAGADFIIGMTISGAKKYPGGLSLEDKQEIVSWLDQRGLVDDCSVGTGSYLNQFSKIVPSFHFGMFLGRDDAAAIKEVVSHAKVTAEARIKTPSNAEEVLSAGKSDLDSIVRGQIADPHLANKASQGRAEDIRPCISCNQICIGRRLRDYYVSCLINPSVSREHEWDGDTVRPAERQKHVLLVGGGPAGMEAARVAAERGHRVRLVERTRELGGQFRLASGQPERGEIGAYLTWLQTQLTKLQVKVELGKDMTADDIRESGADEVILCTGSVPSRSGYQRPFPHQERLPGADLPNVHTIQDILDGSVDPGTNVLLLDDINGWWPASGTAIHLARQRHMVTALTASEKAAAQLDISLTGDTTRERFAKYGVEVILASALESWDGRTARIVNLYTGDVEERDFDSLVMALTNEREDRLTRELHEDTQLSVHAIGDTVQARTASMAIYEARSLAMGM</sequence>
<organism evidence="11 12">
    <name type="scientific">Albidovulum marisflavi</name>
    <dbReference type="NCBI Taxonomy" id="2984159"/>
    <lineage>
        <taxon>Bacteria</taxon>
        <taxon>Pseudomonadati</taxon>
        <taxon>Pseudomonadota</taxon>
        <taxon>Alphaproteobacteria</taxon>
        <taxon>Rhodobacterales</taxon>
        <taxon>Paracoccaceae</taxon>
        <taxon>Albidovulum</taxon>
    </lineage>
</organism>
<accession>A0ABT2ZCP7</accession>
<dbReference type="SUPFAM" id="SSF51395">
    <property type="entry name" value="FMN-linked oxidoreductases"/>
    <property type="match status" value="1"/>
</dbReference>
<comment type="cofactor">
    <cofactor evidence="1">
        <name>FMN</name>
        <dbReference type="ChEBI" id="CHEBI:58210"/>
    </cofactor>
</comment>
<dbReference type="Gene3D" id="3.20.20.70">
    <property type="entry name" value="Aldolase class I"/>
    <property type="match status" value="1"/>
</dbReference>
<keyword evidence="4" id="KW-0285">Flavoprotein</keyword>
<dbReference type="InterPro" id="IPR013785">
    <property type="entry name" value="Aldolase_TIM"/>
</dbReference>
<feature type="domain" description="NADH:flavin oxidoreductase/NADH oxidase N-terminal" evidence="10">
    <location>
        <begin position="8"/>
        <end position="340"/>
    </location>
</feature>
<dbReference type="InterPro" id="IPR001155">
    <property type="entry name" value="OxRdtase_FMN_N"/>
</dbReference>
<protein>
    <submittedName>
        <fullName evidence="11">FAD-dependent oxidoreductase</fullName>
    </submittedName>
</protein>
<evidence type="ECO:0000256" key="5">
    <source>
        <dbReference type="ARBA" id="ARBA00022643"/>
    </source>
</evidence>
<dbReference type="Gene3D" id="3.40.50.720">
    <property type="entry name" value="NAD(P)-binding Rossmann-like Domain"/>
    <property type="match status" value="1"/>
</dbReference>
<dbReference type="PANTHER" id="PTHR42917">
    <property type="entry name" value="2,4-DIENOYL-COA REDUCTASE"/>
    <property type="match status" value="1"/>
</dbReference>
<evidence type="ECO:0000256" key="6">
    <source>
        <dbReference type="ARBA" id="ARBA00022723"/>
    </source>
</evidence>
<dbReference type="InterPro" id="IPR036188">
    <property type="entry name" value="FAD/NAD-bd_sf"/>
</dbReference>
<dbReference type="PRINTS" id="PR00368">
    <property type="entry name" value="FADPNR"/>
</dbReference>
<evidence type="ECO:0000256" key="1">
    <source>
        <dbReference type="ARBA" id="ARBA00001917"/>
    </source>
</evidence>
<dbReference type="EMBL" id="JAOWKY010000002">
    <property type="protein sequence ID" value="MCV2868884.1"/>
    <property type="molecule type" value="Genomic_DNA"/>
</dbReference>
<evidence type="ECO:0000256" key="2">
    <source>
        <dbReference type="ARBA" id="ARBA00001966"/>
    </source>
</evidence>
<evidence type="ECO:0000313" key="12">
    <source>
        <dbReference type="Proteomes" id="UP001652542"/>
    </source>
</evidence>
<dbReference type="Pfam" id="PF00724">
    <property type="entry name" value="Oxidored_FMN"/>
    <property type="match status" value="1"/>
</dbReference>